<sequence>MHKFAAHSLGCAKCAHPWSVHINGDTLCDRGHQYAQKVALYVYNRAGKAYSRDDGIAPTLIEIPIGCEVVRELLEAMERGLRIRKPPVVTYDRTYPIPPRVVPQPPQQQQQQHRPAQQIIEVVPVPRHTQHSRHVVHRHAGRGSLYDSDMKDRHRRYRDDSSFYSTSSRRYGSRDDMILIDSRHRFYP</sequence>
<organism evidence="1 2">
    <name type="scientific">Trichoglossum hirsutum</name>
    <dbReference type="NCBI Taxonomy" id="265104"/>
    <lineage>
        <taxon>Eukaryota</taxon>
        <taxon>Fungi</taxon>
        <taxon>Dikarya</taxon>
        <taxon>Ascomycota</taxon>
        <taxon>Pezizomycotina</taxon>
        <taxon>Geoglossomycetes</taxon>
        <taxon>Geoglossales</taxon>
        <taxon>Geoglossaceae</taxon>
        <taxon>Trichoglossum</taxon>
    </lineage>
</organism>
<evidence type="ECO:0000313" key="2">
    <source>
        <dbReference type="Proteomes" id="UP000750711"/>
    </source>
</evidence>
<proteinExistence type="predicted"/>
<comment type="caution">
    <text evidence="1">The sequence shown here is derived from an EMBL/GenBank/DDBJ whole genome shotgun (WGS) entry which is preliminary data.</text>
</comment>
<dbReference type="EMBL" id="JAGHQM010003087">
    <property type="protein sequence ID" value="KAH0547921.1"/>
    <property type="molecule type" value="Genomic_DNA"/>
</dbReference>
<evidence type="ECO:0000313" key="1">
    <source>
        <dbReference type="EMBL" id="KAH0547921.1"/>
    </source>
</evidence>
<dbReference type="AlphaFoldDB" id="A0A9P8L759"/>
<keyword evidence="2" id="KW-1185">Reference proteome</keyword>
<gene>
    <name evidence="1" type="ORF">GP486_008338</name>
</gene>
<dbReference type="Proteomes" id="UP000750711">
    <property type="component" value="Unassembled WGS sequence"/>
</dbReference>
<protein>
    <submittedName>
        <fullName evidence="1">Uncharacterized protein</fullName>
    </submittedName>
</protein>
<accession>A0A9P8L759</accession>
<name>A0A9P8L759_9PEZI</name>
<reference evidence="1" key="1">
    <citation type="submission" date="2021-03" db="EMBL/GenBank/DDBJ databases">
        <title>Comparative genomics and phylogenomic investigation of the class Geoglossomycetes provide insights into ecological specialization and systematics.</title>
        <authorList>
            <person name="Melie T."/>
            <person name="Pirro S."/>
            <person name="Miller A.N."/>
            <person name="Quandt A."/>
        </authorList>
    </citation>
    <scope>NUCLEOTIDE SEQUENCE</scope>
    <source>
        <strain evidence="1">CAQ_001_2017</strain>
    </source>
</reference>